<organism evidence="7">
    <name type="scientific">marine sediment metagenome</name>
    <dbReference type="NCBI Taxonomy" id="412755"/>
    <lineage>
        <taxon>unclassified sequences</taxon>
        <taxon>metagenomes</taxon>
        <taxon>ecological metagenomes</taxon>
    </lineage>
</organism>
<dbReference type="InterPro" id="IPR003594">
    <property type="entry name" value="HATPase_dom"/>
</dbReference>
<dbReference type="InterPro" id="IPR004358">
    <property type="entry name" value="Sig_transdc_His_kin-like_C"/>
</dbReference>
<dbReference type="InterPro" id="IPR052162">
    <property type="entry name" value="Sensor_kinase/Photoreceptor"/>
</dbReference>
<accession>X1CZX7</accession>
<feature type="non-terminal residue" evidence="7">
    <location>
        <position position="1"/>
    </location>
</feature>
<gene>
    <name evidence="7" type="ORF">S01H4_45346</name>
</gene>
<keyword evidence="3" id="KW-0597">Phosphoprotein</keyword>
<dbReference type="SMART" id="SM00387">
    <property type="entry name" value="HATPase_c"/>
    <property type="match status" value="1"/>
</dbReference>
<dbReference type="InterPro" id="IPR036890">
    <property type="entry name" value="HATPase_C_sf"/>
</dbReference>
<evidence type="ECO:0000256" key="5">
    <source>
        <dbReference type="ARBA" id="ARBA00022777"/>
    </source>
</evidence>
<feature type="domain" description="Histidine kinase" evidence="6">
    <location>
        <begin position="1"/>
        <end position="76"/>
    </location>
</feature>
<dbReference type="EMBL" id="BART01025238">
    <property type="protein sequence ID" value="GAG98427.1"/>
    <property type="molecule type" value="Genomic_DNA"/>
</dbReference>
<evidence type="ECO:0000313" key="7">
    <source>
        <dbReference type="EMBL" id="GAG98427.1"/>
    </source>
</evidence>
<reference evidence="7" key="1">
    <citation type="journal article" date="2014" name="Front. Microbiol.">
        <title>High frequency of phylogenetically diverse reductive dehalogenase-homologous genes in deep subseafloor sedimentary metagenomes.</title>
        <authorList>
            <person name="Kawai M."/>
            <person name="Futagami T."/>
            <person name="Toyoda A."/>
            <person name="Takaki Y."/>
            <person name="Nishi S."/>
            <person name="Hori S."/>
            <person name="Arai W."/>
            <person name="Tsubouchi T."/>
            <person name="Morono Y."/>
            <person name="Uchiyama I."/>
            <person name="Ito T."/>
            <person name="Fujiyama A."/>
            <person name="Inagaki F."/>
            <person name="Takami H."/>
        </authorList>
    </citation>
    <scope>NUCLEOTIDE SEQUENCE</scope>
    <source>
        <strain evidence="7">Expedition CK06-06</strain>
    </source>
</reference>
<dbReference type="Gene3D" id="3.30.565.10">
    <property type="entry name" value="Histidine kinase-like ATPase, C-terminal domain"/>
    <property type="match status" value="1"/>
</dbReference>
<sequence>NEWLFSIRDNGIGIDPQYHDRIFDMSQRLHSRTEYPGSGLGLAICDKVLKRHGGRIWVESQTGKGATFYFTIPIKGDRYL</sequence>
<evidence type="ECO:0000256" key="1">
    <source>
        <dbReference type="ARBA" id="ARBA00000085"/>
    </source>
</evidence>
<keyword evidence="4" id="KW-0808">Transferase</keyword>
<evidence type="ECO:0000256" key="4">
    <source>
        <dbReference type="ARBA" id="ARBA00022679"/>
    </source>
</evidence>
<name>X1CZX7_9ZZZZ</name>
<comment type="catalytic activity">
    <reaction evidence="1">
        <text>ATP + protein L-histidine = ADP + protein N-phospho-L-histidine.</text>
        <dbReference type="EC" id="2.7.13.3"/>
    </reaction>
</comment>
<dbReference type="EC" id="2.7.13.3" evidence="2"/>
<proteinExistence type="predicted"/>
<dbReference type="PROSITE" id="PS50109">
    <property type="entry name" value="HIS_KIN"/>
    <property type="match status" value="1"/>
</dbReference>
<comment type="caution">
    <text evidence="7">The sequence shown here is derived from an EMBL/GenBank/DDBJ whole genome shotgun (WGS) entry which is preliminary data.</text>
</comment>
<dbReference type="AlphaFoldDB" id="X1CZX7"/>
<evidence type="ECO:0000256" key="2">
    <source>
        <dbReference type="ARBA" id="ARBA00012438"/>
    </source>
</evidence>
<keyword evidence="5" id="KW-0418">Kinase</keyword>
<dbReference type="Pfam" id="PF02518">
    <property type="entry name" value="HATPase_c"/>
    <property type="match status" value="1"/>
</dbReference>
<evidence type="ECO:0000256" key="3">
    <source>
        <dbReference type="ARBA" id="ARBA00022553"/>
    </source>
</evidence>
<dbReference type="SUPFAM" id="SSF55874">
    <property type="entry name" value="ATPase domain of HSP90 chaperone/DNA topoisomerase II/histidine kinase"/>
    <property type="match status" value="1"/>
</dbReference>
<protein>
    <recommendedName>
        <fullName evidence="2">histidine kinase</fullName>
        <ecNumber evidence="2">2.7.13.3</ecNumber>
    </recommendedName>
</protein>
<dbReference type="InterPro" id="IPR005467">
    <property type="entry name" value="His_kinase_dom"/>
</dbReference>
<dbReference type="PANTHER" id="PTHR43304:SF1">
    <property type="entry name" value="PAC DOMAIN-CONTAINING PROTEIN"/>
    <property type="match status" value="1"/>
</dbReference>
<evidence type="ECO:0000259" key="6">
    <source>
        <dbReference type="PROSITE" id="PS50109"/>
    </source>
</evidence>
<dbReference type="PRINTS" id="PR00344">
    <property type="entry name" value="BCTRLSENSOR"/>
</dbReference>
<dbReference type="PANTHER" id="PTHR43304">
    <property type="entry name" value="PHYTOCHROME-LIKE PROTEIN CPH1"/>
    <property type="match status" value="1"/>
</dbReference>
<dbReference type="GO" id="GO:0004673">
    <property type="term" value="F:protein histidine kinase activity"/>
    <property type="evidence" value="ECO:0007669"/>
    <property type="project" value="UniProtKB-EC"/>
</dbReference>